<accession>A0A931MII9</accession>
<dbReference type="PANTHER" id="PTHR43611">
    <property type="entry name" value="ALPHA-D-GLUCOSE 1-PHOSPHATE PHOSPHATASE"/>
    <property type="match status" value="1"/>
</dbReference>
<dbReference type="AlphaFoldDB" id="A0A931MII9"/>
<dbReference type="RefSeq" id="WP_196987655.1">
    <property type="nucleotide sequence ID" value="NZ_JADWYS010000001.1"/>
</dbReference>
<dbReference type="NCBIfam" id="TIGR01509">
    <property type="entry name" value="HAD-SF-IA-v3"/>
    <property type="match status" value="1"/>
</dbReference>
<dbReference type="SFLD" id="SFLDS00003">
    <property type="entry name" value="Haloacid_Dehalogenase"/>
    <property type="match status" value="1"/>
</dbReference>
<dbReference type="EMBL" id="JADWYS010000001">
    <property type="protein sequence ID" value="MBG9389884.1"/>
    <property type="molecule type" value="Genomic_DNA"/>
</dbReference>
<dbReference type="PANTHER" id="PTHR43611:SF3">
    <property type="entry name" value="FLAVIN MONONUCLEOTIDE HYDROLASE 1, CHLOROPLATIC"/>
    <property type="match status" value="1"/>
</dbReference>
<comment type="caution">
    <text evidence="1">The sequence shown here is derived from an EMBL/GenBank/DDBJ whole genome shotgun (WGS) entry which is preliminary data.</text>
</comment>
<organism evidence="1 2">
    <name type="scientific">Caenimonas aquaedulcis</name>
    <dbReference type="NCBI Taxonomy" id="2793270"/>
    <lineage>
        <taxon>Bacteria</taxon>
        <taxon>Pseudomonadati</taxon>
        <taxon>Pseudomonadota</taxon>
        <taxon>Betaproteobacteria</taxon>
        <taxon>Burkholderiales</taxon>
        <taxon>Comamonadaceae</taxon>
        <taxon>Caenimonas</taxon>
    </lineage>
</organism>
<name>A0A931MII9_9BURK</name>
<dbReference type="Gene3D" id="3.40.50.1000">
    <property type="entry name" value="HAD superfamily/HAD-like"/>
    <property type="match status" value="1"/>
</dbReference>
<keyword evidence="1" id="KW-0378">Hydrolase</keyword>
<evidence type="ECO:0000313" key="1">
    <source>
        <dbReference type="EMBL" id="MBG9389884.1"/>
    </source>
</evidence>
<dbReference type="InterPro" id="IPR006439">
    <property type="entry name" value="HAD-SF_hydro_IA"/>
</dbReference>
<evidence type="ECO:0000313" key="2">
    <source>
        <dbReference type="Proteomes" id="UP000651050"/>
    </source>
</evidence>
<keyword evidence="2" id="KW-1185">Reference proteome</keyword>
<dbReference type="PRINTS" id="PR00413">
    <property type="entry name" value="HADHALOGNASE"/>
</dbReference>
<reference evidence="1" key="1">
    <citation type="submission" date="2020-11" db="EMBL/GenBank/DDBJ databases">
        <title>Bacterial whole genome sequence for Caenimonas sp. DR4.4.</title>
        <authorList>
            <person name="Le V."/>
            <person name="Ko S.-R."/>
            <person name="Ahn C.-Y."/>
            <person name="Oh H.-M."/>
        </authorList>
    </citation>
    <scope>NUCLEOTIDE SEQUENCE</scope>
    <source>
        <strain evidence="1">DR4.4</strain>
    </source>
</reference>
<dbReference type="GO" id="GO:0016787">
    <property type="term" value="F:hydrolase activity"/>
    <property type="evidence" value="ECO:0007669"/>
    <property type="project" value="UniProtKB-KW"/>
</dbReference>
<sequence length="217" mass="23747">MPLKDSTKRIRAVFFDYDGVLTTDKTGSLTTCRYLSERTGIDVATLSDALRPYNEDLTLGRVSHADVWPDVCKALGQSISMDLLAPAFGSTPVDEPMFSLARALKQFCRVGIITDNKKDRIDYLRQAQQLDSLFDPIVVSAEFGATKQGPVLFEAALARAGVEAGEAVFIDNSPANLIAPRALGFHTFHFDDATRDVAALRFYLQEHHGLPAGPRSA</sequence>
<dbReference type="Pfam" id="PF00702">
    <property type="entry name" value="Hydrolase"/>
    <property type="match status" value="1"/>
</dbReference>
<dbReference type="InterPro" id="IPR036412">
    <property type="entry name" value="HAD-like_sf"/>
</dbReference>
<dbReference type="Proteomes" id="UP000651050">
    <property type="component" value="Unassembled WGS sequence"/>
</dbReference>
<dbReference type="InterPro" id="IPR023214">
    <property type="entry name" value="HAD_sf"/>
</dbReference>
<gene>
    <name evidence="1" type="ORF">I5803_17770</name>
</gene>
<protein>
    <submittedName>
        <fullName evidence="1">HAD-IA family hydrolase</fullName>
    </submittedName>
</protein>
<proteinExistence type="predicted"/>
<dbReference type="SUPFAM" id="SSF56784">
    <property type="entry name" value="HAD-like"/>
    <property type="match status" value="1"/>
</dbReference>
<dbReference type="SFLD" id="SFLDG01129">
    <property type="entry name" value="C1.5:_HAD__Beta-PGM__Phosphata"/>
    <property type="match status" value="1"/>
</dbReference>